<dbReference type="InterPro" id="IPR043502">
    <property type="entry name" value="DNA/RNA_pol_sf"/>
</dbReference>
<dbReference type="SUPFAM" id="SSF56672">
    <property type="entry name" value="DNA/RNA polymerases"/>
    <property type="match status" value="1"/>
</dbReference>
<sequence length="341" mass="38282">MTGGWFLWDSETDKMIQSASVIFTQFQPERVLAGQVKKGTLPHILNVMSLREVPTEKYMADKNEAIPLLPLAKDITIPEHLGQALGGPHQNDWKKACLAELDQMKQRDVWEVIDETPGMAPIGHQWVFDIKCHSNGTVERFKAPCLNHWQVALFDISGAYLYSPLEETVLLVPPTVFLPHLQGKVLQLKKALYGMKQAGRCWWRFLSGILESLGFAATEVDQSLYIFQNDQEVIAIWIHVDDGVITSNLPDAISRFKAVLCEKLDIKWSDQLEHIVGLNCDFGEGEVTITQGHLADSILEAYPQHPVSSTSSRIYYGQHGSNGPNTILICGRFFGIPCQRL</sequence>
<dbReference type="Proteomes" id="UP000765509">
    <property type="component" value="Unassembled WGS sequence"/>
</dbReference>
<reference evidence="2" key="1">
    <citation type="submission" date="2021-03" db="EMBL/GenBank/DDBJ databases">
        <title>Draft genome sequence of rust myrtle Austropuccinia psidii MF-1, a brazilian biotype.</title>
        <authorList>
            <person name="Quecine M.C."/>
            <person name="Pachon D.M.R."/>
            <person name="Bonatelli M.L."/>
            <person name="Correr F.H."/>
            <person name="Franceschini L.M."/>
            <person name="Leite T.F."/>
            <person name="Margarido G.R.A."/>
            <person name="Almeida C.A."/>
            <person name="Ferrarezi J.A."/>
            <person name="Labate C.A."/>
        </authorList>
    </citation>
    <scope>NUCLEOTIDE SEQUENCE</scope>
    <source>
        <strain evidence="2">MF-1</strain>
    </source>
</reference>
<accession>A0A9Q3H052</accession>
<keyword evidence="3" id="KW-1185">Reference proteome</keyword>
<dbReference type="Pfam" id="PF07727">
    <property type="entry name" value="RVT_2"/>
    <property type="match status" value="1"/>
</dbReference>
<gene>
    <name evidence="2" type="ORF">O181_026056</name>
</gene>
<proteinExistence type="predicted"/>
<organism evidence="2 3">
    <name type="scientific">Austropuccinia psidii MF-1</name>
    <dbReference type="NCBI Taxonomy" id="1389203"/>
    <lineage>
        <taxon>Eukaryota</taxon>
        <taxon>Fungi</taxon>
        <taxon>Dikarya</taxon>
        <taxon>Basidiomycota</taxon>
        <taxon>Pucciniomycotina</taxon>
        <taxon>Pucciniomycetes</taxon>
        <taxon>Pucciniales</taxon>
        <taxon>Sphaerophragmiaceae</taxon>
        <taxon>Austropuccinia</taxon>
    </lineage>
</organism>
<evidence type="ECO:0000313" key="2">
    <source>
        <dbReference type="EMBL" id="MBW0486341.1"/>
    </source>
</evidence>
<dbReference type="EMBL" id="AVOT02008607">
    <property type="protein sequence ID" value="MBW0486341.1"/>
    <property type="molecule type" value="Genomic_DNA"/>
</dbReference>
<dbReference type="AlphaFoldDB" id="A0A9Q3H052"/>
<evidence type="ECO:0000313" key="3">
    <source>
        <dbReference type="Proteomes" id="UP000765509"/>
    </source>
</evidence>
<evidence type="ECO:0000259" key="1">
    <source>
        <dbReference type="Pfam" id="PF07727"/>
    </source>
</evidence>
<protein>
    <recommendedName>
        <fullName evidence="1">Reverse transcriptase Ty1/copia-type domain-containing protein</fullName>
    </recommendedName>
</protein>
<dbReference type="OrthoDB" id="3344688at2759"/>
<dbReference type="InterPro" id="IPR013103">
    <property type="entry name" value="RVT_2"/>
</dbReference>
<comment type="caution">
    <text evidence="2">The sequence shown here is derived from an EMBL/GenBank/DDBJ whole genome shotgun (WGS) entry which is preliminary data.</text>
</comment>
<name>A0A9Q3H052_9BASI</name>
<feature type="domain" description="Reverse transcriptase Ty1/copia-type" evidence="1">
    <location>
        <begin position="147"/>
        <end position="301"/>
    </location>
</feature>